<gene>
    <name evidence="16" type="ORF">TKK_012959</name>
</gene>
<evidence type="ECO:0000256" key="8">
    <source>
        <dbReference type="ARBA" id="ARBA00023163"/>
    </source>
</evidence>
<comment type="caution">
    <text evidence="16">The sequence shown here is derived from an EMBL/GenBank/DDBJ whole genome shotgun (WGS) entry which is preliminary data.</text>
</comment>
<evidence type="ECO:0000256" key="5">
    <source>
        <dbReference type="ARBA" id="ARBA00022833"/>
    </source>
</evidence>
<keyword evidence="2" id="KW-0597">Phosphoprotein</keyword>
<keyword evidence="4 12" id="KW-0863">Zinc-finger</keyword>
<dbReference type="InterPro" id="IPR019786">
    <property type="entry name" value="Zinc_finger_PHD-type_CS"/>
</dbReference>
<dbReference type="Pfam" id="PF02008">
    <property type="entry name" value="zf-CXXC"/>
    <property type="match status" value="1"/>
</dbReference>
<dbReference type="CDD" id="cd15553">
    <property type="entry name" value="PHD_Cfp1"/>
    <property type="match status" value="1"/>
</dbReference>
<dbReference type="PANTHER" id="PTHR46174:SF1">
    <property type="entry name" value="CXXC-TYPE ZINC FINGER PROTEIN 1"/>
    <property type="match status" value="1"/>
</dbReference>
<accession>A0ABD2WHX6</accession>
<evidence type="ECO:0000256" key="13">
    <source>
        <dbReference type="SAM" id="MobiDB-lite"/>
    </source>
</evidence>
<dbReference type="PROSITE" id="PS51058">
    <property type="entry name" value="ZF_CXXC"/>
    <property type="match status" value="1"/>
</dbReference>
<feature type="domain" description="CXXC-type" evidence="15">
    <location>
        <begin position="134"/>
        <end position="183"/>
    </location>
</feature>
<keyword evidence="8" id="KW-0804">Transcription</keyword>
<dbReference type="EMBL" id="JBJJXI010000104">
    <property type="protein sequence ID" value="KAL3392432.1"/>
    <property type="molecule type" value="Genomic_DNA"/>
</dbReference>
<proteinExistence type="predicted"/>
<evidence type="ECO:0000256" key="11">
    <source>
        <dbReference type="ARBA" id="ARBA00081451"/>
    </source>
</evidence>
<dbReference type="InterPro" id="IPR013083">
    <property type="entry name" value="Znf_RING/FYVE/PHD"/>
</dbReference>
<dbReference type="AlphaFoldDB" id="A0ABD2WHX6"/>
<keyword evidence="6" id="KW-0805">Transcription regulation</keyword>
<organism evidence="16 17">
    <name type="scientific">Trichogramma kaykai</name>
    <dbReference type="NCBI Taxonomy" id="54128"/>
    <lineage>
        <taxon>Eukaryota</taxon>
        <taxon>Metazoa</taxon>
        <taxon>Ecdysozoa</taxon>
        <taxon>Arthropoda</taxon>
        <taxon>Hexapoda</taxon>
        <taxon>Insecta</taxon>
        <taxon>Pterygota</taxon>
        <taxon>Neoptera</taxon>
        <taxon>Endopterygota</taxon>
        <taxon>Hymenoptera</taxon>
        <taxon>Apocrita</taxon>
        <taxon>Proctotrupomorpha</taxon>
        <taxon>Chalcidoidea</taxon>
        <taxon>Trichogrammatidae</taxon>
        <taxon>Trichogramma</taxon>
    </lineage>
</organism>
<name>A0ABD2WHX6_9HYME</name>
<dbReference type="InterPro" id="IPR019787">
    <property type="entry name" value="Znf_PHD-finger"/>
</dbReference>
<evidence type="ECO:0000256" key="1">
    <source>
        <dbReference type="ARBA" id="ARBA00004123"/>
    </source>
</evidence>
<dbReference type="FunFam" id="3.30.40.10:FF:000138">
    <property type="entry name" value="CXXC-type zinc finger protein 1"/>
    <property type="match status" value="1"/>
</dbReference>
<evidence type="ECO:0000256" key="12">
    <source>
        <dbReference type="PROSITE-ProRule" id="PRU00509"/>
    </source>
</evidence>
<dbReference type="InterPro" id="IPR022056">
    <property type="entry name" value="CpG-bd_C"/>
</dbReference>
<dbReference type="InterPro" id="IPR001965">
    <property type="entry name" value="Znf_PHD"/>
</dbReference>
<evidence type="ECO:0000313" key="16">
    <source>
        <dbReference type="EMBL" id="KAL3392432.1"/>
    </source>
</evidence>
<dbReference type="GO" id="GO:0003677">
    <property type="term" value="F:DNA binding"/>
    <property type="evidence" value="ECO:0007669"/>
    <property type="project" value="UniProtKB-KW"/>
</dbReference>
<feature type="domain" description="PHD-type" evidence="14">
    <location>
        <begin position="35"/>
        <end position="85"/>
    </location>
</feature>
<dbReference type="GO" id="GO:0008270">
    <property type="term" value="F:zinc ion binding"/>
    <property type="evidence" value="ECO:0007669"/>
    <property type="project" value="UniProtKB-KW"/>
</dbReference>
<dbReference type="PROSITE" id="PS50016">
    <property type="entry name" value="ZF_PHD_2"/>
    <property type="match status" value="1"/>
</dbReference>
<evidence type="ECO:0000313" key="17">
    <source>
        <dbReference type="Proteomes" id="UP001627154"/>
    </source>
</evidence>
<dbReference type="InterPro" id="IPR002857">
    <property type="entry name" value="Znf_CXXC"/>
</dbReference>
<feature type="compositionally biased region" description="Basic and acidic residues" evidence="13">
    <location>
        <begin position="96"/>
        <end position="108"/>
    </location>
</feature>
<dbReference type="Proteomes" id="UP001627154">
    <property type="component" value="Unassembled WGS sequence"/>
</dbReference>
<dbReference type="PANTHER" id="PTHR46174">
    <property type="entry name" value="CXXC-TYPE ZINC FINGER PROTEIN 1"/>
    <property type="match status" value="1"/>
</dbReference>
<feature type="compositionally biased region" description="Basic and acidic residues" evidence="13">
    <location>
        <begin position="115"/>
        <end position="128"/>
    </location>
</feature>
<evidence type="ECO:0000256" key="7">
    <source>
        <dbReference type="ARBA" id="ARBA00023125"/>
    </source>
</evidence>
<protein>
    <recommendedName>
        <fullName evidence="10">CXXC-type zinc finger protein 1</fullName>
    </recommendedName>
    <alternativeName>
        <fullName evidence="11">PHD finger and CXXC domain-containing protein 1</fullName>
    </alternativeName>
</protein>
<keyword evidence="7" id="KW-0238">DNA-binding</keyword>
<keyword evidence="9" id="KW-0539">Nucleus</keyword>
<dbReference type="InterPro" id="IPR037869">
    <property type="entry name" value="Spp1/CFP1"/>
</dbReference>
<evidence type="ECO:0000256" key="2">
    <source>
        <dbReference type="ARBA" id="ARBA00022553"/>
    </source>
</evidence>
<feature type="region of interest" description="Disordered" evidence="13">
    <location>
        <begin position="93"/>
        <end position="142"/>
    </location>
</feature>
<evidence type="ECO:0000256" key="3">
    <source>
        <dbReference type="ARBA" id="ARBA00022723"/>
    </source>
</evidence>
<reference evidence="16 17" key="1">
    <citation type="journal article" date="2024" name="bioRxiv">
        <title>A reference genome for Trichogramma kaykai: A tiny desert-dwelling parasitoid wasp with competing sex-ratio distorters.</title>
        <authorList>
            <person name="Culotta J."/>
            <person name="Lindsey A.R."/>
        </authorList>
    </citation>
    <scope>NUCLEOTIDE SEQUENCE [LARGE SCALE GENOMIC DNA]</scope>
    <source>
        <strain evidence="16 17">KSX58</strain>
    </source>
</reference>
<dbReference type="SMART" id="SM00249">
    <property type="entry name" value="PHD"/>
    <property type="match status" value="1"/>
</dbReference>
<evidence type="ECO:0000256" key="6">
    <source>
        <dbReference type="ARBA" id="ARBA00023015"/>
    </source>
</evidence>
<evidence type="ECO:0000256" key="10">
    <source>
        <dbReference type="ARBA" id="ARBA00023828"/>
    </source>
</evidence>
<dbReference type="GO" id="GO:0031981">
    <property type="term" value="C:nuclear lumen"/>
    <property type="evidence" value="ECO:0007669"/>
    <property type="project" value="UniProtKB-ARBA"/>
</dbReference>
<dbReference type="Gene3D" id="3.30.40.10">
    <property type="entry name" value="Zinc/RING finger domain, C3HC4 (zinc finger)"/>
    <property type="match status" value="1"/>
</dbReference>
<keyword evidence="3" id="KW-0479">Metal-binding</keyword>
<evidence type="ECO:0000259" key="15">
    <source>
        <dbReference type="PROSITE" id="PS51058"/>
    </source>
</evidence>
<dbReference type="SUPFAM" id="SSF57903">
    <property type="entry name" value="FYVE/PHD zinc finger"/>
    <property type="match status" value="1"/>
</dbReference>
<keyword evidence="5" id="KW-0862">Zinc</keyword>
<dbReference type="PROSITE" id="PS01359">
    <property type="entry name" value="ZF_PHD_1"/>
    <property type="match status" value="1"/>
</dbReference>
<comment type="subcellular location">
    <subcellularLocation>
        <location evidence="1">Nucleus</location>
    </subcellularLocation>
</comment>
<dbReference type="Pfam" id="PF12269">
    <property type="entry name" value="CpG_bind_C"/>
    <property type="match status" value="1"/>
</dbReference>
<evidence type="ECO:0000256" key="4">
    <source>
        <dbReference type="ARBA" id="ARBA00022771"/>
    </source>
</evidence>
<sequence length="520" mass="60962">MGEKSHGLSKEEIAKQFMLPERKSKIATLLKQDDQAYCICRSSDSSRFMIACDSCEEWYHGDCINITEKEAKHIKQFFCAKCKEEDPTLQTRYKPKRSEKVDKTDKDDRKHKKNKEKEKVSKYEKDEPYNPATIGQKKPSKHCGECRGCLRTENCGKCDNCRQLKRFGYSRCGKLRCEQKMCHVFGNPLKPSKNVNRNIKLTKRRRRDSSSERIDYLEPPRHCYGPSCVKQSRPGSKYCSEDCGIKLATSRIFQVLPSRLQEWGLTPCIAEQNNGLAIENVRKQQQHVRQILHELDRRHAELDRIVERAKNDTIDPRTEIDDNDDTEMSMYCITCGHEVNSRTAIKHMEKCFNKYESQASFGSIFKTRIEGQVMFCDYYNPMNHTYCKRLKVLCPEHCKDPKISDTEVCGCPLVANVFDATGEYCRAPKKSCTKHYVWEKLRRAEIDMERVRQWLKIDELLEQERQIRSNMASRAGVLALLLHSTYNHEIMEKINQERNREQMRAIEEEMKRRKLSDTEQ</sequence>
<evidence type="ECO:0000256" key="9">
    <source>
        <dbReference type="ARBA" id="ARBA00023242"/>
    </source>
</evidence>
<evidence type="ECO:0000259" key="14">
    <source>
        <dbReference type="PROSITE" id="PS50016"/>
    </source>
</evidence>
<dbReference type="InterPro" id="IPR011011">
    <property type="entry name" value="Znf_FYVE_PHD"/>
</dbReference>
<keyword evidence="17" id="KW-1185">Reference proteome</keyword>
<dbReference type="Pfam" id="PF00628">
    <property type="entry name" value="PHD"/>
    <property type="match status" value="1"/>
</dbReference>